<organism evidence="2">
    <name type="scientific">Candidatus Kentrum sp. FW</name>
    <dbReference type="NCBI Taxonomy" id="2126338"/>
    <lineage>
        <taxon>Bacteria</taxon>
        <taxon>Pseudomonadati</taxon>
        <taxon>Pseudomonadota</taxon>
        <taxon>Gammaproteobacteria</taxon>
        <taxon>Candidatus Kentrum</taxon>
    </lineage>
</organism>
<evidence type="ECO:0000259" key="1">
    <source>
        <dbReference type="Pfam" id="PF01850"/>
    </source>
</evidence>
<reference evidence="2" key="1">
    <citation type="submission" date="2019-02" db="EMBL/GenBank/DDBJ databases">
        <authorList>
            <person name="Gruber-Vodicka R. H."/>
            <person name="Seah K. B. B."/>
        </authorList>
    </citation>
    <scope>NUCLEOTIDE SEQUENCE</scope>
    <source>
        <strain evidence="2">BECK_BZ15</strain>
    </source>
</reference>
<dbReference type="EMBL" id="CAADEW010000050">
    <property type="protein sequence ID" value="VFJ54825.1"/>
    <property type="molecule type" value="Genomic_DNA"/>
</dbReference>
<gene>
    <name evidence="2" type="ORF">BECKFW1821A_GA0114235_105015</name>
</gene>
<sequence length="146" mass="16775">MIALDTNVIVRFLVRDDEHQAQAVFTRFKAAERNKERLFVPLVVVLELIWVLESAYGMSRTEILESITSLRQMPILQFEADAVLERLPISAEQGWLDLDDLLIALSAEANGCHTTVTFDRKAARFSLFELFSDQPWTVHEDPRHYG</sequence>
<dbReference type="CDD" id="cd18683">
    <property type="entry name" value="PIN_VapC-like"/>
    <property type="match status" value="1"/>
</dbReference>
<dbReference type="InterPro" id="IPR029060">
    <property type="entry name" value="PIN-like_dom_sf"/>
</dbReference>
<proteinExistence type="predicted"/>
<dbReference type="PANTHER" id="PTHR39664">
    <property type="match status" value="1"/>
</dbReference>
<evidence type="ECO:0000313" key="2">
    <source>
        <dbReference type="EMBL" id="VFJ54825.1"/>
    </source>
</evidence>
<dbReference type="PANTHER" id="PTHR39664:SF2">
    <property type="entry name" value="NUCLEIC ACID-BINDING PROTEIN, CONTAINING PIN DOMAIN-RELATED"/>
    <property type="match status" value="1"/>
</dbReference>
<protein>
    <submittedName>
        <fullName evidence="2">Predicted nucleic-acid-binding protein, contains PIN domain</fullName>
    </submittedName>
</protein>
<feature type="domain" description="PIN" evidence="1">
    <location>
        <begin position="2"/>
        <end position="124"/>
    </location>
</feature>
<dbReference type="SUPFAM" id="SSF88723">
    <property type="entry name" value="PIN domain-like"/>
    <property type="match status" value="1"/>
</dbReference>
<dbReference type="Pfam" id="PF01850">
    <property type="entry name" value="PIN"/>
    <property type="match status" value="1"/>
</dbReference>
<accession>A0A450SM85</accession>
<name>A0A450SM85_9GAMM</name>
<dbReference type="AlphaFoldDB" id="A0A450SM85"/>
<dbReference type="Gene3D" id="3.40.50.1010">
    <property type="entry name" value="5'-nuclease"/>
    <property type="match status" value="1"/>
</dbReference>
<dbReference type="InterPro" id="IPR002716">
    <property type="entry name" value="PIN_dom"/>
</dbReference>